<name>B8BKL3_ORYSI</name>
<keyword evidence="1" id="KW-0175">Coiled coil</keyword>
<organism evidence="3 4">
    <name type="scientific">Oryza sativa subsp. indica</name>
    <name type="common">Rice</name>
    <dbReference type="NCBI Taxonomy" id="39946"/>
    <lineage>
        <taxon>Eukaryota</taxon>
        <taxon>Viridiplantae</taxon>
        <taxon>Streptophyta</taxon>
        <taxon>Embryophyta</taxon>
        <taxon>Tracheophyta</taxon>
        <taxon>Spermatophyta</taxon>
        <taxon>Magnoliopsida</taxon>
        <taxon>Liliopsida</taxon>
        <taxon>Poales</taxon>
        <taxon>Poaceae</taxon>
        <taxon>BOP clade</taxon>
        <taxon>Oryzoideae</taxon>
        <taxon>Oryzeae</taxon>
        <taxon>Oryzinae</taxon>
        <taxon>Oryza</taxon>
        <taxon>Oryza sativa</taxon>
    </lineage>
</organism>
<feature type="region of interest" description="Disordered" evidence="2">
    <location>
        <begin position="145"/>
        <end position="164"/>
    </location>
</feature>
<reference evidence="3 4" key="1">
    <citation type="journal article" date="2005" name="PLoS Biol.">
        <title>The genomes of Oryza sativa: a history of duplications.</title>
        <authorList>
            <person name="Yu J."/>
            <person name="Wang J."/>
            <person name="Lin W."/>
            <person name="Li S."/>
            <person name="Li H."/>
            <person name="Zhou J."/>
            <person name="Ni P."/>
            <person name="Dong W."/>
            <person name="Hu S."/>
            <person name="Zeng C."/>
            <person name="Zhang J."/>
            <person name="Zhang Y."/>
            <person name="Li R."/>
            <person name="Xu Z."/>
            <person name="Li S."/>
            <person name="Li X."/>
            <person name="Zheng H."/>
            <person name="Cong L."/>
            <person name="Lin L."/>
            <person name="Yin J."/>
            <person name="Geng J."/>
            <person name="Li G."/>
            <person name="Shi J."/>
            <person name="Liu J."/>
            <person name="Lv H."/>
            <person name="Li J."/>
            <person name="Wang J."/>
            <person name="Deng Y."/>
            <person name="Ran L."/>
            <person name="Shi X."/>
            <person name="Wang X."/>
            <person name="Wu Q."/>
            <person name="Li C."/>
            <person name="Ren X."/>
            <person name="Wang J."/>
            <person name="Wang X."/>
            <person name="Li D."/>
            <person name="Liu D."/>
            <person name="Zhang X."/>
            <person name="Ji Z."/>
            <person name="Zhao W."/>
            <person name="Sun Y."/>
            <person name="Zhang Z."/>
            <person name="Bao J."/>
            <person name="Han Y."/>
            <person name="Dong L."/>
            <person name="Ji J."/>
            <person name="Chen P."/>
            <person name="Wu S."/>
            <person name="Liu J."/>
            <person name="Xiao Y."/>
            <person name="Bu D."/>
            <person name="Tan J."/>
            <person name="Yang L."/>
            <person name="Ye C."/>
            <person name="Zhang J."/>
            <person name="Xu J."/>
            <person name="Zhou Y."/>
            <person name="Yu Y."/>
            <person name="Zhang B."/>
            <person name="Zhuang S."/>
            <person name="Wei H."/>
            <person name="Liu B."/>
            <person name="Lei M."/>
            <person name="Yu H."/>
            <person name="Li Y."/>
            <person name="Xu H."/>
            <person name="Wei S."/>
            <person name="He X."/>
            <person name="Fang L."/>
            <person name="Zhang Z."/>
            <person name="Zhang Y."/>
            <person name="Huang X."/>
            <person name="Su Z."/>
            <person name="Tong W."/>
            <person name="Li J."/>
            <person name="Tong Z."/>
            <person name="Li S."/>
            <person name="Ye J."/>
            <person name="Wang L."/>
            <person name="Fang L."/>
            <person name="Lei T."/>
            <person name="Chen C."/>
            <person name="Chen H."/>
            <person name="Xu Z."/>
            <person name="Li H."/>
            <person name="Huang H."/>
            <person name="Zhang F."/>
            <person name="Xu H."/>
            <person name="Li N."/>
            <person name="Zhao C."/>
            <person name="Li S."/>
            <person name="Dong L."/>
            <person name="Huang Y."/>
            <person name="Li L."/>
            <person name="Xi Y."/>
            <person name="Qi Q."/>
            <person name="Li W."/>
            <person name="Zhang B."/>
            <person name="Hu W."/>
            <person name="Zhang Y."/>
            <person name="Tian X."/>
            <person name="Jiao Y."/>
            <person name="Liang X."/>
            <person name="Jin J."/>
            <person name="Gao L."/>
            <person name="Zheng W."/>
            <person name="Hao B."/>
            <person name="Liu S."/>
            <person name="Wang W."/>
            <person name="Yuan L."/>
            <person name="Cao M."/>
            <person name="McDermott J."/>
            <person name="Samudrala R."/>
            <person name="Wang J."/>
            <person name="Wong G.K."/>
            <person name="Yang H."/>
        </authorList>
    </citation>
    <scope>NUCLEOTIDE SEQUENCE [LARGE SCALE GENOMIC DNA]</scope>
    <source>
        <strain evidence="4">cv. 93-11</strain>
    </source>
</reference>
<evidence type="ECO:0000256" key="1">
    <source>
        <dbReference type="SAM" id="Coils"/>
    </source>
</evidence>
<feature type="compositionally biased region" description="Basic and acidic residues" evidence="2">
    <location>
        <begin position="96"/>
        <end position="105"/>
    </location>
</feature>
<dbReference type="EMBL" id="CM000136">
    <property type="protein sequence ID" value="EEC68204.1"/>
    <property type="molecule type" value="Genomic_DNA"/>
</dbReference>
<proteinExistence type="predicted"/>
<gene>
    <name evidence="3" type="ORF">OsI_36178</name>
</gene>
<keyword evidence="4" id="KW-1185">Reference proteome</keyword>
<protein>
    <submittedName>
        <fullName evidence="3">Uncharacterized protein</fullName>
    </submittedName>
</protein>
<dbReference type="Gramene" id="BGIOSGA035299-TA">
    <property type="protein sequence ID" value="BGIOSGA035299-PA"/>
    <property type="gene ID" value="BGIOSGA035299"/>
</dbReference>
<accession>B8BKL3</accession>
<sequence length="164" mass="18663">MPVDEKAILEKKIAAARVKMEKLQRTTREMEIKLVIWDLMSGCRKNLDDLSLDFVDDLHKAIKKRIQEVCERIQEMRSKEFFGHIEVTMLDNKRGTRRPWDRDVGRAQSKRLSGGGHGPAIQRAREGLFGGQSAWDEIHGDALPEMESNEGGEGSSIWWMGEAG</sequence>
<dbReference type="AlphaFoldDB" id="B8BKL3"/>
<feature type="coiled-coil region" evidence="1">
    <location>
        <begin position="6"/>
        <end position="33"/>
    </location>
</feature>
<evidence type="ECO:0000313" key="4">
    <source>
        <dbReference type="Proteomes" id="UP000007015"/>
    </source>
</evidence>
<evidence type="ECO:0000256" key="2">
    <source>
        <dbReference type="SAM" id="MobiDB-lite"/>
    </source>
</evidence>
<dbReference type="HOGENOM" id="CLU_1621707_0_0_1"/>
<dbReference type="Proteomes" id="UP000007015">
    <property type="component" value="Chromosome 11"/>
</dbReference>
<feature type="region of interest" description="Disordered" evidence="2">
    <location>
        <begin position="96"/>
        <end position="120"/>
    </location>
</feature>
<evidence type="ECO:0000313" key="3">
    <source>
        <dbReference type="EMBL" id="EEC68204.1"/>
    </source>
</evidence>
<dbReference type="OMA" id="EGSSIWW"/>